<reference evidence="2" key="1">
    <citation type="submission" date="2018-05" db="EMBL/GenBank/DDBJ databases">
        <authorList>
            <person name="Lanie J.A."/>
            <person name="Ng W.-L."/>
            <person name="Kazmierczak K.M."/>
            <person name="Andrzejewski T.M."/>
            <person name="Davidsen T.M."/>
            <person name="Wayne K.J."/>
            <person name="Tettelin H."/>
            <person name="Glass J.I."/>
            <person name="Rusch D."/>
            <person name="Podicherti R."/>
            <person name="Tsui H.-C.T."/>
            <person name="Winkler M.E."/>
        </authorList>
    </citation>
    <scope>NUCLEOTIDE SEQUENCE</scope>
</reference>
<dbReference type="InterPro" id="IPR002822">
    <property type="entry name" value="Ni_insertion"/>
</dbReference>
<evidence type="ECO:0000256" key="1">
    <source>
        <dbReference type="ARBA" id="ARBA00022596"/>
    </source>
</evidence>
<dbReference type="Pfam" id="PF01969">
    <property type="entry name" value="Ni_insertion"/>
    <property type="match status" value="1"/>
</dbReference>
<evidence type="ECO:0008006" key="3">
    <source>
        <dbReference type="Google" id="ProtNLM"/>
    </source>
</evidence>
<dbReference type="Gene3D" id="3.10.20.300">
    <property type="entry name" value="mk0293 like domain"/>
    <property type="match status" value="1"/>
</dbReference>
<evidence type="ECO:0000313" key="2">
    <source>
        <dbReference type="EMBL" id="SVC37531.1"/>
    </source>
</evidence>
<sequence length="146" mass="16637">MMIETNIDDMNPQYYEHIIDLLFETGSLDAYLTPIIMKKGRPGVKLSVLSPLSLVEMISAIILRETTTIGIRMYPVDRIKLARGITEVETRYGTIRIKVVKHGTEIRITPEYDDCLKAARKHDVPLTDVDETSREATRALDLETLF</sequence>
<keyword evidence="1" id="KW-0533">Nickel</keyword>
<name>A0A382LRK7_9ZZZZ</name>
<dbReference type="EMBL" id="UINC01087829">
    <property type="protein sequence ID" value="SVC37531.1"/>
    <property type="molecule type" value="Genomic_DNA"/>
</dbReference>
<dbReference type="PANTHER" id="PTHR36566">
    <property type="entry name" value="NICKEL INSERTION PROTEIN-RELATED"/>
    <property type="match status" value="1"/>
</dbReference>
<protein>
    <recommendedName>
        <fullName evidence="3">LarC family nickel insertion protein</fullName>
    </recommendedName>
</protein>
<accession>A0A382LRK7</accession>
<dbReference type="AlphaFoldDB" id="A0A382LRK7"/>
<dbReference type="PANTHER" id="PTHR36566:SF1">
    <property type="entry name" value="PYRIDINIUM-3,5-BISTHIOCARBOXYLIC ACID MONONUCLEOTIDE NICKEL INSERTION PROTEIN"/>
    <property type="match status" value="1"/>
</dbReference>
<organism evidence="2">
    <name type="scientific">marine metagenome</name>
    <dbReference type="NCBI Taxonomy" id="408172"/>
    <lineage>
        <taxon>unclassified sequences</taxon>
        <taxon>metagenomes</taxon>
        <taxon>ecological metagenomes</taxon>
    </lineage>
</organism>
<gene>
    <name evidence="2" type="ORF">METZ01_LOCUS290385</name>
</gene>
<dbReference type="Gene3D" id="3.30.70.1380">
    <property type="entry name" value="Transcriptional regulatory protein pf0864 domain like"/>
    <property type="match status" value="1"/>
</dbReference>
<proteinExistence type="predicted"/>